<accession>A0A284S975</accession>
<dbReference type="EMBL" id="FUEG01000045">
    <property type="protein sequence ID" value="SJL17539.1"/>
    <property type="molecule type" value="Genomic_DNA"/>
</dbReference>
<organism evidence="1 2">
    <name type="scientific">Armillaria ostoyae</name>
    <name type="common">Armillaria root rot fungus</name>
    <dbReference type="NCBI Taxonomy" id="47428"/>
    <lineage>
        <taxon>Eukaryota</taxon>
        <taxon>Fungi</taxon>
        <taxon>Dikarya</taxon>
        <taxon>Basidiomycota</taxon>
        <taxon>Agaricomycotina</taxon>
        <taxon>Agaricomycetes</taxon>
        <taxon>Agaricomycetidae</taxon>
        <taxon>Agaricales</taxon>
        <taxon>Marasmiineae</taxon>
        <taxon>Physalacriaceae</taxon>
        <taxon>Armillaria</taxon>
    </lineage>
</organism>
<evidence type="ECO:0000313" key="2">
    <source>
        <dbReference type="Proteomes" id="UP000219338"/>
    </source>
</evidence>
<sequence length="159" mass="18814">MSLYVRYLRNLATFIQVLMSFDEWFFHLGRLHEESLQCCLMAYLPPLKVGFSPRRIKFLATTKDNRVTQCLYMILNLHLKTMSPRSTKMKEIEHQILSLEERERKLAAHYGMVGDVDSVEVFDEAKRRAFAKLGPSFEDDLRAMNQLMFLRLQLTQLRH</sequence>
<dbReference type="Proteomes" id="UP000219338">
    <property type="component" value="Unassembled WGS sequence"/>
</dbReference>
<dbReference type="OrthoDB" id="3021248at2759"/>
<keyword evidence="2" id="KW-1185">Reference proteome</keyword>
<gene>
    <name evidence="1" type="ORF">ARMOST_21091</name>
</gene>
<reference evidence="2" key="1">
    <citation type="journal article" date="2017" name="Nat. Ecol. Evol.">
        <title>Genome expansion and lineage-specific genetic innovations in the forest pathogenic fungi Armillaria.</title>
        <authorList>
            <person name="Sipos G."/>
            <person name="Prasanna A.N."/>
            <person name="Walter M.C."/>
            <person name="O'Connor E."/>
            <person name="Balint B."/>
            <person name="Krizsan K."/>
            <person name="Kiss B."/>
            <person name="Hess J."/>
            <person name="Varga T."/>
            <person name="Slot J."/>
            <person name="Riley R."/>
            <person name="Boka B."/>
            <person name="Rigling D."/>
            <person name="Barry K."/>
            <person name="Lee J."/>
            <person name="Mihaltcheva S."/>
            <person name="LaButti K."/>
            <person name="Lipzen A."/>
            <person name="Waldron R."/>
            <person name="Moloney N.M."/>
            <person name="Sperisen C."/>
            <person name="Kredics L."/>
            <person name="Vagvoelgyi C."/>
            <person name="Patrignani A."/>
            <person name="Fitzpatrick D."/>
            <person name="Nagy I."/>
            <person name="Doyle S."/>
            <person name="Anderson J.B."/>
            <person name="Grigoriev I.V."/>
            <person name="Gueldener U."/>
            <person name="Muensterkoetter M."/>
            <person name="Nagy L.G."/>
        </authorList>
    </citation>
    <scope>NUCLEOTIDE SEQUENCE [LARGE SCALE GENOMIC DNA]</scope>
    <source>
        <strain evidence="2">C18/9</strain>
    </source>
</reference>
<name>A0A284S975_ARMOS</name>
<evidence type="ECO:0000313" key="1">
    <source>
        <dbReference type="EMBL" id="SJL17539.1"/>
    </source>
</evidence>
<protein>
    <submittedName>
        <fullName evidence="1">Uncharacterized protein</fullName>
    </submittedName>
</protein>
<proteinExistence type="predicted"/>
<dbReference type="AlphaFoldDB" id="A0A284S975"/>